<sequence>MIKIITDSSADLPVKYIEQYDIDVIPITVTLDGKDYKEKVDISSEEFLEKMFSSNKLPKTSQPSPATFVDSFSKYDKDIDILCLTVSSGLSGTYQSACIGKELANCSNVTIFDTLAASLGHGLQVIRAAELVKQGLSVEEIVKNLTEYRDNMNILVILNTLENIVKGGRLSKFEGSLAKILNIKVILERVEGGKVEVYEKIRGKKKLQNRIFELLQERGKDFSNVTIGISHTGNLEEVEALKQNLFHRFNPKKIIVNYMGAAIGTYAGKDGMIISF</sequence>
<dbReference type="Pfam" id="PF02645">
    <property type="entry name" value="DegV"/>
    <property type="match status" value="1"/>
</dbReference>
<gene>
    <name evidence="3" type="ORF">D8M03_03045</name>
</gene>
<dbReference type="PANTHER" id="PTHR33434:SF3">
    <property type="entry name" value="DEGV DOMAIN-CONTAINING PROTEIN YITS"/>
    <property type="match status" value="1"/>
</dbReference>
<dbReference type="Proteomes" id="UP000272238">
    <property type="component" value="Unassembled WGS sequence"/>
</dbReference>
<evidence type="ECO:0000313" key="3">
    <source>
        <dbReference type="EMBL" id="RKQ19350.1"/>
    </source>
</evidence>
<organism evidence="3 4">
    <name type="scientific">Ureibacillus endophyticus</name>
    <dbReference type="NCBI Taxonomy" id="1978490"/>
    <lineage>
        <taxon>Bacteria</taxon>
        <taxon>Bacillati</taxon>
        <taxon>Bacillota</taxon>
        <taxon>Bacilli</taxon>
        <taxon>Bacillales</taxon>
        <taxon>Caryophanaceae</taxon>
        <taxon>Ureibacillus</taxon>
    </lineage>
</organism>
<dbReference type="OrthoDB" id="5429275at2"/>
<dbReference type="GO" id="GO:0008289">
    <property type="term" value="F:lipid binding"/>
    <property type="evidence" value="ECO:0007669"/>
    <property type="project" value="UniProtKB-KW"/>
</dbReference>
<dbReference type="NCBIfam" id="TIGR00762">
    <property type="entry name" value="DegV"/>
    <property type="match status" value="1"/>
</dbReference>
<protein>
    <submittedName>
        <fullName evidence="3">DegV family protein</fullName>
    </submittedName>
</protein>
<proteinExistence type="predicted"/>
<comment type="function">
    <text evidence="1">May bind long-chain fatty acids, such as palmitate, and may play a role in lipid transport or fatty acid metabolism.</text>
</comment>
<dbReference type="RefSeq" id="WP_121213199.1">
    <property type="nucleotide sequence ID" value="NZ_JAMYWW010000001.1"/>
</dbReference>
<dbReference type="SUPFAM" id="SSF82549">
    <property type="entry name" value="DAK1/DegV-like"/>
    <property type="match status" value="1"/>
</dbReference>
<name>A0A494Z9R7_9BACL</name>
<dbReference type="InterPro" id="IPR043168">
    <property type="entry name" value="DegV_C"/>
</dbReference>
<evidence type="ECO:0000256" key="1">
    <source>
        <dbReference type="ARBA" id="ARBA00003238"/>
    </source>
</evidence>
<dbReference type="InterPro" id="IPR003797">
    <property type="entry name" value="DegV"/>
</dbReference>
<reference evidence="3 4" key="1">
    <citation type="journal article" date="2016" name="Antonie Van Leeuwenhoek">
        <title>Lysinibacillus endophyticus sp. nov., an indole-3-acetic acid producing endophytic bacterium isolated from corn root (Zea mays cv. Xinken-5).</title>
        <authorList>
            <person name="Yu J."/>
            <person name="Guan X."/>
            <person name="Liu C."/>
            <person name="Xiang W."/>
            <person name="Yu Z."/>
            <person name="Liu X."/>
            <person name="Wang G."/>
        </authorList>
    </citation>
    <scope>NUCLEOTIDE SEQUENCE [LARGE SCALE GENOMIC DNA]</scope>
    <source>
        <strain evidence="3 4">DSM 100506</strain>
    </source>
</reference>
<evidence type="ECO:0000256" key="2">
    <source>
        <dbReference type="ARBA" id="ARBA00023121"/>
    </source>
</evidence>
<dbReference type="EMBL" id="RBZN01000004">
    <property type="protein sequence ID" value="RKQ19350.1"/>
    <property type="molecule type" value="Genomic_DNA"/>
</dbReference>
<dbReference type="PANTHER" id="PTHR33434">
    <property type="entry name" value="DEGV DOMAIN-CONTAINING PROTEIN DR_1986-RELATED"/>
    <property type="match status" value="1"/>
</dbReference>
<evidence type="ECO:0000313" key="4">
    <source>
        <dbReference type="Proteomes" id="UP000272238"/>
    </source>
</evidence>
<keyword evidence="4" id="KW-1185">Reference proteome</keyword>
<dbReference type="AlphaFoldDB" id="A0A494Z9R7"/>
<comment type="caution">
    <text evidence="3">The sequence shown here is derived from an EMBL/GenBank/DDBJ whole genome shotgun (WGS) entry which is preliminary data.</text>
</comment>
<dbReference type="Gene3D" id="3.40.50.10170">
    <property type="match status" value="1"/>
</dbReference>
<dbReference type="InterPro" id="IPR050270">
    <property type="entry name" value="DegV_domain_contain"/>
</dbReference>
<keyword evidence="2" id="KW-0446">Lipid-binding</keyword>
<dbReference type="Gene3D" id="3.30.1180.10">
    <property type="match status" value="1"/>
</dbReference>
<accession>A0A494Z9R7</accession>
<dbReference type="PROSITE" id="PS51482">
    <property type="entry name" value="DEGV"/>
    <property type="match status" value="1"/>
</dbReference>